<dbReference type="Proteomes" id="UP000554482">
    <property type="component" value="Unassembled WGS sequence"/>
</dbReference>
<feature type="compositionally biased region" description="Acidic residues" evidence="1">
    <location>
        <begin position="73"/>
        <end position="91"/>
    </location>
</feature>
<name>A0A7J6UX59_THATH</name>
<dbReference type="EMBL" id="JABWDY010041724">
    <property type="protein sequence ID" value="KAF5177187.1"/>
    <property type="molecule type" value="Genomic_DNA"/>
</dbReference>
<organism evidence="2 3">
    <name type="scientific">Thalictrum thalictroides</name>
    <name type="common">Rue-anemone</name>
    <name type="synonym">Anemone thalictroides</name>
    <dbReference type="NCBI Taxonomy" id="46969"/>
    <lineage>
        <taxon>Eukaryota</taxon>
        <taxon>Viridiplantae</taxon>
        <taxon>Streptophyta</taxon>
        <taxon>Embryophyta</taxon>
        <taxon>Tracheophyta</taxon>
        <taxon>Spermatophyta</taxon>
        <taxon>Magnoliopsida</taxon>
        <taxon>Ranunculales</taxon>
        <taxon>Ranunculaceae</taxon>
        <taxon>Thalictroideae</taxon>
        <taxon>Thalictrum</taxon>
    </lineage>
</organism>
<keyword evidence="3" id="KW-1185">Reference proteome</keyword>
<gene>
    <name evidence="2" type="ORF">FRX31_033222</name>
</gene>
<evidence type="ECO:0000256" key="1">
    <source>
        <dbReference type="SAM" id="MobiDB-lite"/>
    </source>
</evidence>
<evidence type="ECO:0000313" key="3">
    <source>
        <dbReference type="Proteomes" id="UP000554482"/>
    </source>
</evidence>
<evidence type="ECO:0000313" key="2">
    <source>
        <dbReference type="EMBL" id="KAF5177187.1"/>
    </source>
</evidence>
<accession>A0A7J6UX59</accession>
<feature type="region of interest" description="Disordered" evidence="1">
    <location>
        <begin position="28"/>
        <end position="91"/>
    </location>
</feature>
<sequence length="91" mass="10203">MEEGEILIEQSKPNNDGFHVLEHVDKTSSSHFDLNASPQKSLSTEGISHVSHTNYSEDNEDTSQYSQDKVDFETESSDEDVMLSDPIEEPS</sequence>
<comment type="caution">
    <text evidence="2">The sequence shown here is derived from an EMBL/GenBank/DDBJ whole genome shotgun (WGS) entry which is preliminary data.</text>
</comment>
<protein>
    <submittedName>
        <fullName evidence="2">Uncharacterized protein</fullName>
    </submittedName>
</protein>
<reference evidence="2 3" key="1">
    <citation type="submission" date="2020-06" db="EMBL/GenBank/DDBJ databases">
        <title>Transcriptomic and genomic resources for Thalictrum thalictroides and T. hernandezii: Facilitating candidate gene discovery in an emerging model plant lineage.</title>
        <authorList>
            <person name="Arias T."/>
            <person name="Riano-Pachon D.M."/>
            <person name="Di Stilio V.S."/>
        </authorList>
    </citation>
    <scope>NUCLEOTIDE SEQUENCE [LARGE SCALE GENOMIC DNA]</scope>
    <source>
        <strain evidence="3">cv. WT478/WT964</strain>
        <tissue evidence="2">Leaves</tissue>
    </source>
</reference>
<feature type="compositionally biased region" description="Polar residues" evidence="1">
    <location>
        <begin position="29"/>
        <end position="67"/>
    </location>
</feature>
<proteinExistence type="predicted"/>
<dbReference type="AlphaFoldDB" id="A0A7J6UX59"/>